<dbReference type="EMBL" id="CP031968">
    <property type="protein sequence ID" value="AXT46104.1"/>
    <property type="molecule type" value="Genomic_DNA"/>
</dbReference>
<evidence type="ECO:0008006" key="3">
    <source>
        <dbReference type="Google" id="ProtNLM"/>
    </source>
</evidence>
<accession>A0AAD0W7D2</accession>
<dbReference type="AlphaFoldDB" id="A0AAD0W7D2"/>
<organism evidence="1 2">
    <name type="scientific">Chromobacterium rhizoryzae</name>
    <dbReference type="NCBI Taxonomy" id="1778675"/>
    <lineage>
        <taxon>Bacteria</taxon>
        <taxon>Pseudomonadati</taxon>
        <taxon>Pseudomonadota</taxon>
        <taxon>Betaproteobacteria</taxon>
        <taxon>Neisseriales</taxon>
        <taxon>Chromobacteriaceae</taxon>
        <taxon>Chromobacterium</taxon>
    </lineage>
</organism>
<gene>
    <name evidence="1" type="ORF">D1345_07895</name>
</gene>
<evidence type="ECO:0000313" key="1">
    <source>
        <dbReference type="EMBL" id="AXT46104.1"/>
    </source>
</evidence>
<evidence type="ECO:0000313" key="2">
    <source>
        <dbReference type="Proteomes" id="UP000259465"/>
    </source>
</evidence>
<reference evidence="1 2" key="1">
    <citation type="submission" date="2018-08" db="EMBL/GenBank/DDBJ databases">
        <title>Complete genome sequence of JP2-74.</title>
        <authorList>
            <person name="Wu L."/>
        </authorList>
    </citation>
    <scope>NUCLEOTIDE SEQUENCE [LARGE SCALE GENOMIC DNA]</scope>
    <source>
        <strain evidence="1 2">JP2-74</strain>
    </source>
</reference>
<proteinExistence type="predicted"/>
<dbReference type="RefSeq" id="WP_118267100.1">
    <property type="nucleotide sequence ID" value="NZ_CP031968.1"/>
</dbReference>
<dbReference type="Proteomes" id="UP000259465">
    <property type="component" value="Chromosome"/>
</dbReference>
<keyword evidence="2" id="KW-1185">Reference proteome</keyword>
<name>A0AAD0W7D2_9NEIS</name>
<sequence>MSKWSLLVLAALSAGVAAEERRCALTVSSPHLDYGVVPLAALREHVGRGVLGAGLEARVLSLQAVCDQPQALALRFNGPAADAASFRFGPQGSVRLVLRSATLDGRAAYFRLEGEAGGERLRSAPLRPGQRVYVYPDGGETGRALQLELEVRPALPAGAVPSWERERWRMDGVFELEAVDA</sequence>
<protein>
    <recommendedName>
        <fullName evidence="3">DUF1120 domain-containing protein</fullName>
    </recommendedName>
</protein>
<dbReference type="KEGG" id="crz:D1345_07895"/>